<protein>
    <submittedName>
        <fullName evidence="1">Uncharacterized protein</fullName>
    </submittedName>
</protein>
<dbReference type="RefSeq" id="WP_147298460.1">
    <property type="nucleotide sequence ID" value="NZ_LT976979.1"/>
</dbReference>
<geneLocation type="plasmid" evidence="2">
    <name>I</name>
</geneLocation>
<sequence length="144" mass="15897">MSIHRELEPVLAEQVSEAFKFQVSRAEWVRRMDVTGFPNSKMAESTWIGELFSSDVLIHGGLALTKARDVLVVDAGTPRLPHSSASSAGPYRTTLLSKTVRNRRSLAFAYSQSTKANVAAKDSLRVSGARHQALAQNFLRKEIL</sequence>
<reference evidence="2 3" key="2">
    <citation type="submission" date="2018-01" db="EMBL/GenBank/DDBJ databases">
        <authorList>
            <person name="Gaut B.S."/>
            <person name="Morton B.R."/>
            <person name="Clegg M.T."/>
            <person name="Duvall M.R."/>
        </authorList>
    </citation>
    <scope>NUCLEOTIDE SEQUENCE [LARGE SCALE GENOMIC DNA]</scope>
    <source>
        <strain evidence="2">Cupriavidus taiwanensis STM 8555</strain>
        <plasmid evidence="2">I</plasmid>
        <plasmid evidence="3">Plasmid cbm2613_p</plasmid>
    </source>
</reference>
<proteinExistence type="predicted"/>
<evidence type="ECO:0000313" key="2">
    <source>
        <dbReference type="EMBL" id="SPD48879.1"/>
    </source>
</evidence>
<geneLocation type="plasmid" evidence="3">
    <name>cbm2613_p</name>
</geneLocation>
<evidence type="ECO:0000313" key="3">
    <source>
        <dbReference type="Proteomes" id="UP000256952"/>
    </source>
</evidence>
<dbReference type="Proteomes" id="UP000256952">
    <property type="component" value="Plasmid CBM2613_p"/>
</dbReference>
<keyword evidence="1" id="KW-0614">Plasmid</keyword>
<dbReference type="AlphaFoldDB" id="A0A375EBC0"/>
<gene>
    <name evidence="2" type="ORF">CBM2612_P0224</name>
    <name evidence="1" type="ORF">CBM2613_P10058</name>
</gene>
<geneLocation type="plasmid" evidence="1">
    <name>CBM2613_p</name>
</geneLocation>
<accession>A0A375EBC0</accession>
<dbReference type="EMBL" id="LT976981">
    <property type="protein sequence ID" value="SOZ74413.1"/>
    <property type="molecule type" value="Genomic_DNA"/>
</dbReference>
<evidence type="ECO:0000313" key="1">
    <source>
        <dbReference type="EMBL" id="SOZ74413.1"/>
    </source>
</evidence>
<organism evidence="1 3">
    <name type="scientific">Cupriavidus taiwanensis</name>
    <dbReference type="NCBI Taxonomy" id="164546"/>
    <lineage>
        <taxon>Bacteria</taxon>
        <taxon>Pseudomonadati</taxon>
        <taxon>Pseudomonadota</taxon>
        <taxon>Betaproteobacteria</taxon>
        <taxon>Burkholderiales</taxon>
        <taxon>Burkholderiaceae</taxon>
        <taxon>Cupriavidus</taxon>
    </lineage>
</organism>
<reference evidence="1" key="1">
    <citation type="submission" date="2018-01" db="EMBL/GenBank/DDBJ databases">
        <authorList>
            <person name="Clerissi C."/>
        </authorList>
    </citation>
    <scope>NUCLEOTIDE SEQUENCE</scope>
    <source>
        <strain evidence="1">Cupriavidus taiwanensis STM 8556</strain>
        <plasmid evidence="1">CBM2613_p</plasmid>
    </source>
</reference>
<dbReference type="EMBL" id="LT984809">
    <property type="protein sequence ID" value="SPD48879.1"/>
    <property type="molecule type" value="Genomic_DNA"/>
</dbReference>
<name>A0A375EBC0_9BURK</name>